<evidence type="ECO:0000313" key="1">
    <source>
        <dbReference type="EMBL" id="EJD75616.1"/>
    </source>
</evidence>
<organism evidence="2 3">
    <name type="scientific">Loa loa</name>
    <name type="common">Eye worm</name>
    <name type="synonym">Filaria loa</name>
    <dbReference type="NCBI Taxonomy" id="7209"/>
    <lineage>
        <taxon>Eukaryota</taxon>
        <taxon>Metazoa</taxon>
        <taxon>Ecdysozoa</taxon>
        <taxon>Nematoda</taxon>
        <taxon>Chromadorea</taxon>
        <taxon>Rhabditida</taxon>
        <taxon>Spirurina</taxon>
        <taxon>Spiruromorpha</taxon>
        <taxon>Filarioidea</taxon>
        <taxon>Onchocercidae</taxon>
        <taxon>Loa</taxon>
    </lineage>
</organism>
<gene>
    <name evidence="1 3" type="ORF">LOAG_17275</name>
</gene>
<evidence type="ECO:0000313" key="2">
    <source>
        <dbReference type="Proteomes" id="UP000095285"/>
    </source>
</evidence>
<sequence>MVFSAHYDNSDSDYDRDCDCDYGCDEDNSDCFDDDGNGEFFDIDPADFCKLQNSK</sequence>
<dbReference type="KEGG" id="loa:LOAG_17275"/>
<dbReference type="CTD" id="31251619"/>
<dbReference type="GeneID" id="31251619"/>
<protein>
    <submittedName>
        <fullName evidence="3">Fibrinogen C-terminal domain-containing protein</fullName>
    </submittedName>
</protein>
<reference evidence="3" key="2">
    <citation type="submission" date="2016-11" db="UniProtKB">
        <authorList>
            <consortium name="WormBaseParasite"/>
        </authorList>
    </citation>
    <scope>IDENTIFICATION</scope>
</reference>
<dbReference type="WBParaSite" id="EN70_10256">
    <property type="protein sequence ID" value="EN70_10256"/>
    <property type="gene ID" value="EN70_10256"/>
</dbReference>
<dbReference type="AlphaFoldDB" id="A0A1I7V604"/>
<accession>A0A1I7V604</accession>
<name>A0A1I7V604_LOALO</name>
<dbReference type="Proteomes" id="UP000095285">
    <property type="component" value="Unassembled WGS sequence"/>
</dbReference>
<accession>A0A1S0UJK6</accession>
<dbReference type="EMBL" id="JH712121">
    <property type="protein sequence ID" value="EJD75616.1"/>
    <property type="molecule type" value="Genomic_DNA"/>
</dbReference>
<reference evidence="1 2" key="1">
    <citation type="submission" date="2012-04" db="EMBL/GenBank/DDBJ databases">
        <title>The Genome Sequence of Loa loa.</title>
        <authorList>
            <consortium name="The Broad Institute Genome Sequencing Platform"/>
            <consortium name="Broad Institute Genome Sequencing Center for Infectious Disease"/>
            <person name="Nutman T.B."/>
            <person name="Fink D.L."/>
            <person name="Russ C."/>
            <person name="Young S."/>
            <person name="Zeng Q."/>
            <person name="Gargeya S."/>
            <person name="Alvarado L."/>
            <person name="Berlin A."/>
            <person name="Chapman S.B."/>
            <person name="Chen Z."/>
            <person name="Freedman E."/>
            <person name="Gellesch M."/>
            <person name="Goldberg J."/>
            <person name="Griggs A."/>
            <person name="Gujja S."/>
            <person name="Heilman E.R."/>
            <person name="Heiman D."/>
            <person name="Howarth C."/>
            <person name="Mehta T."/>
            <person name="Neiman D."/>
            <person name="Pearson M."/>
            <person name="Roberts A."/>
            <person name="Saif S."/>
            <person name="Shea T."/>
            <person name="Shenoy N."/>
            <person name="Sisk P."/>
            <person name="Stolte C."/>
            <person name="Sykes S."/>
            <person name="White J."/>
            <person name="Yandava C."/>
            <person name="Haas B."/>
            <person name="Henn M.R."/>
            <person name="Nusbaum C."/>
            <person name="Birren B."/>
        </authorList>
    </citation>
    <scope>NUCLEOTIDE SEQUENCE [LARGE SCALE GENOMIC DNA]</scope>
</reference>
<proteinExistence type="predicted"/>
<keyword evidence="2" id="KW-1185">Reference proteome</keyword>
<dbReference type="RefSeq" id="XP_020306469.1">
    <property type="nucleotide sequence ID" value="XM_020449935.1"/>
</dbReference>
<evidence type="ECO:0000313" key="3">
    <source>
        <dbReference type="WBParaSite" id="EN70_10256"/>
    </source>
</evidence>